<name>A0ABQ5CKI5_9ASTR</name>
<evidence type="ECO:0000313" key="3">
    <source>
        <dbReference type="Proteomes" id="UP001151760"/>
    </source>
</evidence>
<dbReference type="Proteomes" id="UP001151760">
    <property type="component" value="Unassembled WGS sequence"/>
</dbReference>
<organism evidence="2 3">
    <name type="scientific">Tanacetum coccineum</name>
    <dbReference type="NCBI Taxonomy" id="301880"/>
    <lineage>
        <taxon>Eukaryota</taxon>
        <taxon>Viridiplantae</taxon>
        <taxon>Streptophyta</taxon>
        <taxon>Embryophyta</taxon>
        <taxon>Tracheophyta</taxon>
        <taxon>Spermatophyta</taxon>
        <taxon>Magnoliopsida</taxon>
        <taxon>eudicotyledons</taxon>
        <taxon>Gunneridae</taxon>
        <taxon>Pentapetalae</taxon>
        <taxon>asterids</taxon>
        <taxon>campanulids</taxon>
        <taxon>Asterales</taxon>
        <taxon>Asteraceae</taxon>
        <taxon>Asteroideae</taxon>
        <taxon>Anthemideae</taxon>
        <taxon>Anthemidinae</taxon>
        <taxon>Tanacetum</taxon>
    </lineage>
</organism>
<protein>
    <recommendedName>
        <fullName evidence="4">Transposase (Putative), gypsy type</fullName>
    </recommendedName>
</protein>
<evidence type="ECO:0000313" key="2">
    <source>
        <dbReference type="EMBL" id="GJT25404.1"/>
    </source>
</evidence>
<evidence type="ECO:0008006" key="4">
    <source>
        <dbReference type="Google" id="ProtNLM"/>
    </source>
</evidence>
<dbReference type="EMBL" id="BQNB010014211">
    <property type="protein sequence ID" value="GJT25404.1"/>
    <property type="molecule type" value="Genomic_DNA"/>
</dbReference>
<comment type="caution">
    <text evidence="2">The sequence shown here is derived from an EMBL/GenBank/DDBJ whole genome shotgun (WGS) entry which is preliminary data.</text>
</comment>
<evidence type="ECO:0000256" key="1">
    <source>
        <dbReference type="SAM" id="MobiDB-lite"/>
    </source>
</evidence>
<reference evidence="2" key="1">
    <citation type="journal article" date="2022" name="Int. J. Mol. Sci.">
        <title>Draft Genome of Tanacetum Coccineum: Genomic Comparison of Closely Related Tanacetum-Family Plants.</title>
        <authorList>
            <person name="Yamashiro T."/>
            <person name="Shiraishi A."/>
            <person name="Nakayama K."/>
            <person name="Satake H."/>
        </authorList>
    </citation>
    <scope>NUCLEOTIDE SEQUENCE</scope>
</reference>
<gene>
    <name evidence="2" type="ORF">Tco_0895341</name>
</gene>
<proteinExistence type="predicted"/>
<sequence length="577" mass="65320">MPYKSTNKRKGRKTPQIIEIHIKGQKPPYTYLPFYPDQEYGELYTTFSILAGKLWWRGRSWVFDLNKSDLRPSFVEGLATKGLGPSRGGFPYRDWLTLSSRGGADVPKALTKPVTHLENLKVSFFYIENKVIPLSLPELFLEDNKFNKKSFKDKIPLLPQMDLLYDQISTYPCNVQTFLDPILYLAGLKTSWKYSPKKLVIYHRGQGVDDEFNFLPMRGLDENRSFTKSVNNEATVINAEPISAVHHSNIAENIMDFHNISFNEGVLSLIGPDAPSYLEEGKRSTVVRKRKVVVGSLREGPHRKARKVSAQASKVAGDASSPLDVNSDPDIHGKLDPSTVCKFPSAKELKDAIDCHWVVAHVTPLSWKQYLREISIEQLCDIHDKAYMCQAFLDNVLNGRTQELISALHKARASYDTMQEREIKKDKAYVELENKCNEALQGLDKNPLIFDMRAEIETLQSQSMASTEVDSLRQDRGAIVSMVILDAAMMLIHSDEMGVLIDRLGKSSIIYGRCTVFEEVAELKKPFVLEEMPGYHPSSKEEYDRAGNDLADASYPFLAELTTDPHAFMEQLLSKKP</sequence>
<accession>A0ABQ5CKI5</accession>
<keyword evidence="3" id="KW-1185">Reference proteome</keyword>
<reference evidence="2" key="2">
    <citation type="submission" date="2022-01" db="EMBL/GenBank/DDBJ databases">
        <authorList>
            <person name="Yamashiro T."/>
            <person name="Shiraishi A."/>
            <person name="Satake H."/>
            <person name="Nakayama K."/>
        </authorList>
    </citation>
    <scope>NUCLEOTIDE SEQUENCE</scope>
</reference>
<feature type="region of interest" description="Disordered" evidence="1">
    <location>
        <begin position="298"/>
        <end position="329"/>
    </location>
</feature>